<evidence type="ECO:0000256" key="4">
    <source>
        <dbReference type="ARBA" id="ARBA00022807"/>
    </source>
</evidence>
<dbReference type="InterPro" id="IPR010095">
    <property type="entry name" value="Cas12f1-like_TNB"/>
</dbReference>
<keyword evidence="3" id="KW-0378">Hydrolase</keyword>
<dbReference type="InterPro" id="IPR038765">
    <property type="entry name" value="Papain-like_cys_pep_sf"/>
</dbReference>
<sequence>MEKELGNSAEIKLVSPSVVRVIQEGGEVSEDLKKAKIIFFPINNSEQHETAGAGSHWTLLALHKEGKILGGYHYNSLGSSITDNGKKLTDNFRQKLSINEENNLIYPAKNTPQQVNGADCGVYVIAFTRALVKRFREELKNTSKIKDKMKKTIQGQIHPNQEIRKTLEAISRGCQKVYNYFIGERKKCDKSKQKQPSKYEQKRQLKKFKDDNPKLKDIQSQILQEIVRVKVPNAWKKYEEYKRINPKAKYPRTKTDKGAKVKQSERELKIPLELNQPIQGENEVSAKQIKTLTIAWKDQTKMLVSFTCEVEAKSQILLTKIKRMAGIDRNVRKLFANSEGWKYKNPKYWKKVEKKYIELQKSLSRKVKGNVCHKTTRKLVNKNDLLAYEKLEPSEMVQDEKETELKSEKIFECPHCDNFLDRDVNAAKNILWKAQIELDLPTG</sequence>
<protein>
    <submittedName>
        <fullName evidence="7">9952_t:CDS:1</fullName>
    </submittedName>
</protein>
<dbReference type="Pfam" id="PF07282">
    <property type="entry name" value="Cas12f1-like_TNB"/>
    <property type="match status" value="1"/>
</dbReference>
<dbReference type="EMBL" id="CAJVQB010036202">
    <property type="protein sequence ID" value="CAG8823598.1"/>
    <property type="molecule type" value="Genomic_DNA"/>
</dbReference>
<evidence type="ECO:0000313" key="7">
    <source>
        <dbReference type="EMBL" id="CAG8823598.1"/>
    </source>
</evidence>
<accession>A0ABN7WAS1</accession>
<dbReference type="PROSITE" id="PS50600">
    <property type="entry name" value="ULP_PROTEASE"/>
    <property type="match status" value="1"/>
</dbReference>
<dbReference type="Proteomes" id="UP000789901">
    <property type="component" value="Unassembled WGS sequence"/>
</dbReference>
<evidence type="ECO:0000256" key="1">
    <source>
        <dbReference type="ARBA" id="ARBA00005234"/>
    </source>
</evidence>
<dbReference type="Pfam" id="PF02902">
    <property type="entry name" value="Peptidase_C48"/>
    <property type="match status" value="1"/>
</dbReference>
<dbReference type="PANTHER" id="PTHR46468:SF1">
    <property type="entry name" value="SENTRIN-SPECIFIC PROTEASE 8"/>
    <property type="match status" value="1"/>
</dbReference>
<keyword evidence="5" id="KW-0238">DNA-binding</keyword>
<name>A0ABN7WAS1_GIGMA</name>
<evidence type="ECO:0000256" key="3">
    <source>
        <dbReference type="ARBA" id="ARBA00022801"/>
    </source>
</evidence>
<comment type="caution">
    <text evidence="7">The sequence shown here is derived from an EMBL/GenBank/DDBJ whole genome shotgun (WGS) entry which is preliminary data.</text>
</comment>
<dbReference type="SUPFAM" id="SSF54001">
    <property type="entry name" value="Cysteine proteinases"/>
    <property type="match status" value="1"/>
</dbReference>
<evidence type="ECO:0000259" key="6">
    <source>
        <dbReference type="PROSITE" id="PS50600"/>
    </source>
</evidence>
<proteinExistence type="inferred from homology"/>
<gene>
    <name evidence="7" type="ORF">GMARGA_LOCUS28380</name>
</gene>
<organism evidence="7 8">
    <name type="scientific">Gigaspora margarita</name>
    <dbReference type="NCBI Taxonomy" id="4874"/>
    <lineage>
        <taxon>Eukaryota</taxon>
        <taxon>Fungi</taxon>
        <taxon>Fungi incertae sedis</taxon>
        <taxon>Mucoromycota</taxon>
        <taxon>Glomeromycotina</taxon>
        <taxon>Glomeromycetes</taxon>
        <taxon>Diversisporales</taxon>
        <taxon>Gigasporaceae</taxon>
        <taxon>Gigaspora</taxon>
    </lineage>
</organism>
<evidence type="ECO:0000256" key="5">
    <source>
        <dbReference type="ARBA" id="ARBA00023125"/>
    </source>
</evidence>
<evidence type="ECO:0000256" key="2">
    <source>
        <dbReference type="ARBA" id="ARBA00022670"/>
    </source>
</evidence>
<keyword evidence="2" id="KW-0645">Protease</keyword>
<dbReference type="InterPro" id="IPR003653">
    <property type="entry name" value="Peptidase_C48_C"/>
</dbReference>
<keyword evidence="8" id="KW-1185">Reference proteome</keyword>
<reference evidence="7 8" key="1">
    <citation type="submission" date="2021-06" db="EMBL/GenBank/DDBJ databases">
        <authorList>
            <person name="Kallberg Y."/>
            <person name="Tangrot J."/>
            <person name="Rosling A."/>
        </authorList>
    </citation>
    <scope>NUCLEOTIDE SEQUENCE [LARGE SCALE GENOMIC DNA]</scope>
    <source>
        <strain evidence="7 8">120-4 pot B 10/14</strain>
    </source>
</reference>
<keyword evidence="4" id="KW-0788">Thiol protease</keyword>
<evidence type="ECO:0000313" key="8">
    <source>
        <dbReference type="Proteomes" id="UP000789901"/>
    </source>
</evidence>
<dbReference type="Gene3D" id="3.40.395.10">
    <property type="entry name" value="Adenoviral Proteinase, Chain A"/>
    <property type="match status" value="1"/>
</dbReference>
<dbReference type="PANTHER" id="PTHR46468">
    <property type="entry name" value="SENTRIN-SPECIFIC PROTEASE 8"/>
    <property type="match status" value="1"/>
</dbReference>
<feature type="domain" description="Ubiquitin-like protease family profile" evidence="6">
    <location>
        <begin position="1"/>
        <end position="131"/>
    </location>
</feature>
<comment type="similarity">
    <text evidence="1">Belongs to the peptidase C48 family.</text>
</comment>
<dbReference type="InterPro" id="IPR044613">
    <property type="entry name" value="Nep1/2-like"/>
</dbReference>